<accession>A0A814UUG0</accession>
<name>A0A814UUG0_ADIRI</name>
<dbReference type="AlphaFoldDB" id="A0A814UUG0"/>
<gene>
    <name evidence="1" type="ORF">EDS130_LOCUS24227</name>
</gene>
<sequence length="76" mass="8988">MDDAYIRIENFCLYYERDGHSFVTLIEQPSVQTIVHDQWSAFFLSSAFFSITFSVQTDDVLSTSYDRFCNKHIPHR</sequence>
<evidence type="ECO:0000313" key="1">
    <source>
        <dbReference type="EMBL" id="CAF1180740.1"/>
    </source>
</evidence>
<reference evidence="1" key="1">
    <citation type="submission" date="2021-02" db="EMBL/GenBank/DDBJ databases">
        <authorList>
            <person name="Nowell W R."/>
        </authorList>
    </citation>
    <scope>NUCLEOTIDE SEQUENCE</scope>
</reference>
<dbReference type="EMBL" id="CAJNOJ010000136">
    <property type="protein sequence ID" value="CAF1180740.1"/>
    <property type="molecule type" value="Genomic_DNA"/>
</dbReference>
<comment type="caution">
    <text evidence="1">The sequence shown here is derived from an EMBL/GenBank/DDBJ whole genome shotgun (WGS) entry which is preliminary data.</text>
</comment>
<proteinExistence type="predicted"/>
<evidence type="ECO:0000313" key="2">
    <source>
        <dbReference type="Proteomes" id="UP000663852"/>
    </source>
</evidence>
<dbReference type="Proteomes" id="UP000663852">
    <property type="component" value="Unassembled WGS sequence"/>
</dbReference>
<protein>
    <submittedName>
        <fullName evidence="1">Uncharacterized protein</fullName>
    </submittedName>
</protein>
<organism evidence="1 2">
    <name type="scientific">Adineta ricciae</name>
    <name type="common">Rotifer</name>
    <dbReference type="NCBI Taxonomy" id="249248"/>
    <lineage>
        <taxon>Eukaryota</taxon>
        <taxon>Metazoa</taxon>
        <taxon>Spiralia</taxon>
        <taxon>Gnathifera</taxon>
        <taxon>Rotifera</taxon>
        <taxon>Eurotatoria</taxon>
        <taxon>Bdelloidea</taxon>
        <taxon>Adinetida</taxon>
        <taxon>Adinetidae</taxon>
        <taxon>Adineta</taxon>
    </lineage>
</organism>